<feature type="domain" description="CHK kinase-like" evidence="1">
    <location>
        <begin position="133"/>
        <end position="332"/>
    </location>
</feature>
<dbReference type="Pfam" id="PF02958">
    <property type="entry name" value="EcKL"/>
    <property type="match status" value="1"/>
</dbReference>
<dbReference type="SMART" id="SM00587">
    <property type="entry name" value="CHK"/>
    <property type="match status" value="1"/>
</dbReference>
<keyword evidence="2" id="KW-1185">Reference proteome</keyword>
<reference evidence="3" key="1">
    <citation type="submission" date="2025-08" db="UniProtKB">
        <authorList>
            <consortium name="RefSeq"/>
        </authorList>
    </citation>
    <scope>IDENTIFICATION</scope>
    <source>
        <tissue evidence="3">Thorax and Abdomen</tissue>
    </source>
</reference>
<protein>
    <submittedName>
        <fullName evidence="3">Uncharacterized protein LOC107219150</fullName>
    </submittedName>
</protein>
<dbReference type="Proteomes" id="UP000829291">
    <property type="component" value="Chromosome 5"/>
</dbReference>
<dbReference type="PANTHER" id="PTHR11012:SF4">
    <property type="entry name" value="LD42035P"/>
    <property type="match status" value="1"/>
</dbReference>
<accession>A0ABM3GBZ2</accession>
<dbReference type="PANTHER" id="PTHR11012">
    <property type="entry name" value="PROTEIN KINASE-LIKE DOMAIN-CONTAINING"/>
    <property type="match status" value="1"/>
</dbReference>
<sequence>MEEYIRVEVLPDIFTYYEKTDYKLVNFELQSLESDLHGFSSNLLDLNLSILVKKDGILAEEAYSLLVKCIKDDCIRQKLMESWTQFSNETQLYRTICPIFKKLIDFKLFPDCPYAVFKKVTSKENMAPTDGIVILENLTKEGYKLAQQKILDMGHCVSALEHLGRWHALSLISKELHPEQFNDQILTGLKECTWTEKSGATVRQIIAMCVTRLFNNAKYEENPQTYKAMKILERHTENMREYMETLIARSSKSKLSVICHGDYCRNNILFKYDENERPASAIAIDYQYLRFGSVALDLSYFIYMNADKEVRENSLTELIKKYHASLVSTMKEVLISETKRNNPNAKSLVLPSLDSILEDFRQFGVFGLIYGISFMPSTMGTEEEMKQLVELITNPKGTEFRNAIYSVGGDAGTNTIIQMFETAVTLDQVIIE</sequence>
<evidence type="ECO:0000259" key="1">
    <source>
        <dbReference type="SMART" id="SM00587"/>
    </source>
</evidence>
<name>A0ABM3GBZ2_NEOLC</name>
<organism evidence="2 3">
    <name type="scientific">Neodiprion lecontei</name>
    <name type="common">Redheaded pine sawfly</name>
    <dbReference type="NCBI Taxonomy" id="441921"/>
    <lineage>
        <taxon>Eukaryota</taxon>
        <taxon>Metazoa</taxon>
        <taxon>Ecdysozoa</taxon>
        <taxon>Arthropoda</taxon>
        <taxon>Hexapoda</taxon>
        <taxon>Insecta</taxon>
        <taxon>Pterygota</taxon>
        <taxon>Neoptera</taxon>
        <taxon>Endopterygota</taxon>
        <taxon>Hymenoptera</taxon>
        <taxon>Tenthredinoidea</taxon>
        <taxon>Diprionidae</taxon>
        <taxon>Diprioninae</taxon>
        <taxon>Neodiprion</taxon>
    </lineage>
</organism>
<evidence type="ECO:0000313" key="2">
    <source>
        <dbReference type="Proteomes" id="UP000829291"/>
    </source>
</evidence>
<evidence type="ECO:0000313" key="3">
    <source>
        <dbReference type="RefSeq" id="XP_046597791.1"/>
    </source>
</evidence>
<dbReference type="InterPro" id="IPR015897">
    <property type="entry name" value="CHK_kinase-like"/>
</dbReference>
<dbReference type="Gene3D" id="3.90.1200.10">
    <property type="match status" value="1"/>
</dbReference>
<dbReference type="SUPFAM" id="SSF56112">
    <property type="entry name" value="Protein kinase-like (PK-like)"/>
    <property type="match status" value="1"/>
</dbReference>
<dbReference type="InterPro" id="IPR004119">
    <property type="entry name" value="EcKL"/>
</dbReference>
<proteinExistence type="predicted"/>
<dbReference type="InterPro" id="IPR011009">
    <property type="entry name" value="Kinase-like_dom_sf"/>
</dbReference>
<gene>
    <name evidence="3" type="primary">LOC107219150</name>
</gene>
<dbReference type="GeneID" id="107219150"/>
<dbReference type="RefSeq" id="XP_046597791.1">
    <property type="nucleotide sequence ID" value="XM_046741835.1"/>
</dbReference>